<reference evidence="3 4" key="1">
    <citation type="submission" date="2017-02" db="EMBL/GenBank/DDBJ databases">
        <title>The complete genomic sequence of a novel cold adapted crude oil-degrading bacterium Planococcus qaidamina Y42.</title>
        <authorList>
            <person name="Yang R."/>
        </authorList>
    </citation>
    <scope>NUCLEOTIDE SEQUENCE [LARGE SCALE GENOMIC DNA]</scope>
    <source>
        <strain evidence="3 4">Y42</strain>
    </source>
</reference>
<dbReference type="InterPro" id="IPR036457">
    <property type="entry name" value="PPM-type-like_dom_sf"/>
</dbReference>
<dbReference type="InterPro" id="IPR017944">
    <property type="entry name" value="KaiA/RbsU_helical_domain_sf"/>
</dbReference>
<dbReference type="InterPro" id="IPR014787">
    <property type="entry name" value="PSer_Pase_RsbU_N"/>
</dbReference>
<evidence type="ECO:0000313" key="3">
    <source>
        <dbReference type="EMBL" id="AQQ52145.1"/>
    </source>
</evidence>
<gene>
    <name evidence="3" type="ORF">B0X71_02735</name>
</gene>
<accession>A0A1Q2KV97</accession>
<dbReference type="InterPro" id="IPR001932">
    <property type="entry name" value="PPM-type_phosphatase-like_dom"/>
</dbReference>
<sequence length="333" mass="37398">MVQIIESQYKEILAQYIREQSEQNLYAGQILSRQFLQENVQPEEVISMHKAALAGLHGELPDEVWHSFDLLIEMMISYGMANRERQSLVQKQEELRVEMDLASHVQETLLKTQRPEIAGLDVGVISVPSRAMNGDYIYFVYDESGSAGVAVADVIGKGIPAALCMSMIKFGLDSLNDAAAHPSDVLGVINRIVEKSIDDSMFISMFYGQYNAEDGRLTYGSAGHEPALLYRAETDTFEELRARGLLLGVSPKAKYEDRSVQLHTGDLVIAMTDGVTEGRTEVGFIDHEVIFDMVRHKKDASAQEIAEYLYEELSRMQQAELRDDFTLVIYKKS</sequence>
<dbReference type="SUPFAM" id="SSF101215">
    <property type="entry name" value="KaiA/RbsU domain"/>
    <property type="match status" value="1"/>
</dbReference>
<dbReference type="RefSeq" id="WP_077588017.1">
    <property type="nucleotide sequence ID" value="NZ_CP019640.1"/>
</dbReference>
<evidence type="ECO:0000259" key="2">
    <source>
        <dbReference type="PROSITE" id="PS51746"/>
    </source>
</evidence>
<evidence type="ECO:0000313" key="4">
    <source>
        <dbReference type="Proteomes" id="UP000188184"/>
    </source>
</evidence>
<dbReference type="GO" id="GO:0016791">
    <property type="term" value="F:phosphatase activity"/>
    <property type="evidence" value="ECO:0007669"/>
    <property type="project" value="TreeGrafter"/>
</dbReference>
<keyword evidence="1" id="KW-0378">Hydrolase</keyword>
<dbReference type="SMART" id="SM00331">
    <property type="entry name" value="PP2C_SIG"/>
    <property type="match status" value="1"/>
</dbReference>
<organism evidence="3 4">
    <name type="scientific">Planococcus lenghuensis</name>
    <dbReference type="NCBI Taxonomy" id="2213202"/>
    <lineage>
        <taxon>Bacteria</taxon>
        <taxon>Bacillati</taxon>
        <taxon>Bacillota</taxon>
        <taxon>Bacilli</taxon>
        <taxon>Bacillales</taxon>
        <taxon>Caryophanaceae</taxon>
        <taxon>Planococcus</taxon>
    </lineage>
</organism>
<dbReference type="KEGG" id="pmar:B0X71_02735"/>
<keyword evidence="4" id="KW-1185">Reference proteome</keyword>
<dbReference type="PANTHER" id="PTHR43156">
    <property type="entry name" value="STAGE II SPORULATION PROTEIN E-RELATED"/>
    <property type="match status" value="1"/>
</dbReference>
<name>A0A1Q2KV97_9BACL</name>
<dbReference type="PANTHER" id="PTHR43156:SF15">
    <property type="entry name" value="PHOSPHOSERINE PHOSPHATASE RSBU"/>
    <property type="match status" value="1"/>
</dbReference>
<dbReference type="PROSITE" id="PS51746">
    <property type="entry name" value="PPM_2"/>
    <property type="match status" value="1"/>
</dbReference>
<protein>
    <submittedName>
        <fullName evidence="3">Phosphoserine phosphatase</fullName>
    </submittedName>
</protein>
<dbReference type="InterPro" id="IPR052016">
    <property type="entry name" value="Bact_Sigma-Reg"/>
</dbReference>
<dbReference type="SMART" id="SM00332">
    <property type="entry name" value="PP2Cc"/>
    <property type="match status" value="1"/>
</dbReference>
<dbReference type="OrthoDB" id="311592at2"/>
<dbReference type="EMBL" id="CP019640">
    <property type="protein sequence ID" value="AQQ52145.1"/>
    <property type="molecule type" value="Genomic_DNA"/>
</dbReference>
<dbReference type="Proteomes" id="UP000188184">
    <property type="component" value="Chromosome"/>
</dbReference>
<dbReference type="SUPFAM" id="SSF81606">
    <property type="entry name" value="PP2C-like"/>
    <property type="match status" value="1"/>
</dbReference>
<dbReference type="Gene3D" id="1.10.1240.30">
    <property type="entry name" value="KaiA/RbsU domain"/>
    <property type="match status" value="1"/>
</dbReference>
<dbReference type="Pfam" id="PF08673">
    <property type="entry name" value="RsbU_N"/>
    <property type="match status" value="1"/>
</dbReference>
<dbReference type="Pfam" id="PF07228">
    <property type="entry name" value="SpoIIE"/>
    <property type="match status" value="1"/>
</dbReference>
<dbReference type="Gene3D" id="3.60.40.10">
    <property type="entry name" value="PPM-type phosphatase domain"/>
    <property type="match status" value="1"/>
</dbReference>
<dbReference type="AlphaFoldDB" id="A0A1Q2KV97"/>
<feature type="domain" description="PPM-type phosphatase" evidence="2">
    <location>
        <begin position="121"/>
        <end position="332"/>
    </location>
</feature>
<proteinExistence type="predicted"/>
<evidence type="ECO:0000256" key="1">
    <source>
        <dbReference type="ARBA" id="ARBA00022801"/>
    </source>
</evidence>